<feature type="compositionally biased region" description="Gly residues" evidence="1">
    <location>
        <begin position="132"/>
        <end position="142"/>
    </location>
</feature>
<feature type="compositionally biased region" description="Acidic residues" evidence="1">
    <location>
        <begin position="2511"/>
        <end position="2543"/>
    </location>
</feature>
<feature type="compositionally biased region" description="Basic and acidic residues" evidence="1">
    <location>
        <begin position="2417"/>
        <end position="2427"/>
    </location>
</feature>
<feature type="compositionally biased region" description="Low complexity" evidence="1">
    <location>
        <begin position="78"/>
        <end position="101"/>
    </location>
</feature>
<feature type="compositionally biased region" description="Basic and acidic residues" evidence="1">
    <location>
        <begin position="2187"/>
        <end position="2197"/>
    </location>
</feature>
<dbReference type="EMBL" id="KQ087244">
    <property type="protein sequence ID" value="KLT39989.1"/>
    <property type="molecule type" value="Genomic_DNA"/>
</dbReference>
<feature type="compositionally biased region" description="Polar residues" evidence="1">
    <location>
        <begin position="2338"/>
        <end position="2357"/>
    </location>
</feature>
<name>A0A0J1AXE9_9TREE</name>
<feature type="compositionally biased region" description="Basic residues" evidence="1">
    <location>
        <begin position="2168"/>
        <end position="2186"/>
    </location>
</feature>
<protein>
    <recommendedName>
        <fullName evidence="4">WW domain-containing protein</fullName>
    </recommendedName>
</protein>
<feature type="region of interest" description="Disordered" evidence="1">
    <location>
        <begin position="743"/>
        <end position="792"/>
    </location>
</feature>
<evidence type="ECO:0000256" key="1">
    <source>
        <dbReference type="SAM" id="MobiDB-lite"/>
    </source>
</evidence>
<dbReference type="OrthoDB" id="2591260at2759"/>
<accession>A0A0J1AXE9</accession>
<feature type="region of interest" description="Disordered" evidence="1">
    <location>
        <begin position="29"/>
        <end position="154"/>
    </location>
</feature>
<feature type="region of interest" description="Disordered" evidence="1">
    <location>
        <begin position="2248"/>
        <end position="2543"/>
    </location>
</feature>
<feature type="compositionally biased region" description="Acidic residues" evidence="1">
    <location>
        <begin position="2256"/>
        <end position="2266"/>
    </location>
</feature>
<dbReference type="Proteomes" id="UP000053611">
    <property type="component" value="Unassembled WGS sequence"/>
</dbReference>
<feature type="region of interest" description="Disordered" evidence="1">
    <location>
        <begin position="2134"/>
        <end position="2228"/>
    </location>
</feature>
<dbReference type="RefSeq" id="XP_018276480.1">
    <property type="nucleotide sequence ID" value="XM_018424870.1"/>
</dbReference>
<feature type="compositionally biased region" description="Low complexity" evidence="1">
    <location>
        <begin position="765"/>
        <end position="778"/>
    </location>
</feature>
<feature type="compositionally biased region" description="Polar residues" evidence="1">
    <location>
        <begin position="2215"/>
        <end position="2226"/>
    </location>
</feature>
<dbReference type="STRING" id="879819.A0A0J1AXE9"/>
<evidence type="ECO:0000313" key="3">
    <source>
        <dbReference type="Proteomes" id="UP000053611"/>
    </source>
</evidence>
<dbReference type="GeneID" id="28985473"/>
<gene>
    <name evidence="2" type="ORF">CC85DRAFT_293504</name>
</gene>
<organism evidence="2 3">
    <name type="scientific">Cutaneotrichosporon oleaginosum</name>
    <dbReference type="NCBI Taxonomy" id="879819"/>
    <lineage>
        <taxon>Eukaryota</taxon>
        <taxon>Fungi</taxon>
        <taxon>Dikarya</taxon>
        <taxon>Basidiomycota</taxon>
        <taxon>Agaricomycotina</taxon>
        <taxon>Tremellomycetes</taxon>
        <taxon>Trichosporonales</taxon>
        <taxon>Trichosporonaceae</taxon>
        <taxon>Cutaneotrichosporon</taxon>
    </lineage>
</organism>
<feature type="compositionally biased region" description="Acidic residues" evidence="1">
    <location>
        <begin position="2307"/>
        <end position="2317"/>
    </location>
</feature>
<evidence type="ECO:0000313" key="2">
    <source>
        <dbReference type="EMBL" id="KLT39989.1"/>
    </source>
</evidence>
<sequence>MASNPDSRPLPDGWVTQLNTEYNTWFYVNTKAPGGPQSQWTHPADDKPPAHEFSSPSGPPPGQNEKAGYNAEKSEYAQAGQQPPYDQQQFAQQQQFQQPYQQSPPPQQQQQSGKRGFLSKLTGKASGSQQQGFGGGYPGGYGAPPPPGYAQPMGYGQQPMYGGYPQQQGMYGHQQPMMMQGGRRPGGGGMGAGAGLAMGAGAGLLGGMMIGNAMADVSNSALILLSLRVVSRSAQTTSTMPTLRVTKMAPAVTHSSSAMAPTQFTDLNADVLLHVAALLAPAPSTLGEHWLNGARPTPSSADLRALRVTCRHTREALPACGLDVRLKDGPMVQNEMARWAEAPAEVLGRVRRITLPPSSRGQDIITPATATSRLEVLCTLLSRCPNLSTLEIAHNPFCVHDEYGLGRERLFPLIPSHPPTLHTISSLSVALKCRICAIELTRLFAAWSNLAFLRASVMMPAHVSPRLALAPLVNEMHSLRTLRLKVTDDWWLPDVLTALSPCRALKDLHIAPYDASRKVAVIDSLARPGHDAGLGAAGTFMDVQNMSESPGRAKPATPLASFFAALSAFQIEELDLCLSPAAVDPSLADMDVDTDWRDKAAEAAEKLVETCPTLRRGWWWIQLVDLDYHQLQGYERWAWVVDDAGVRLADDPHRLAPLVRALDSSTLFPRHARHPLVTAIHGAPRELEDLAFRNKDPGGIEVPRVVIHNAILLEFDASVTCDEGRPSVAFATDKNQTKEFAKDSPIMVPETAPPPSIRAYSPVTSSPIPSSDRASSPSRPRRPILKASDPSMIRVARTVREGSWANREPARRLVVGSRPRDVARSGSLAQLCDTAEDGVAGRLPSEDDMPGSDDSAGAADAPASDGSDEEPEEVECLHPTSLVNVILEGAEDLLTLEEAYTTLTNKVRELPLIFGPVTEAAQFQLDAVAEPISDEAPALVRAVTRDLSRLMGKVPQSEHSQSSTPFRGLMFERASTIRLPPSPSNSPMKKGYSEAEIRYRREASSVGAAALRFLAALYSSPRLFSSFTEGDLVALLEQVIMIPKTPVLPTPIPKRTYSLALLVLAHLRIPSSWVARLDGKIFDALDSAWNVLGTGGPPFAFKDSAVVKREAFTALSALLRFYPQIMVPGYKRYLATSLRALSAIDTEMRRLASAAISAFVKARYQLLADAELAVQFDRERNAKVEWEDLRDLVHRMKPSPRRYNDTRPDNGQQVRTEWSCLEAAFKSLIGKQEDVAWACSTWAVVVTLMGSSYNSFPLGILLDHIMDRSLQPSSNTVRPALACTAWQHAIHAYLLAGSSCSISNGRMVRSFNPFTASSGLSATARVNRIMFPFKNAMQEALDVRNFARALVEFPEFRNDKRWTWKRSEKPRRTAYMISTGSIAPAIVFAYTTLALDHEDQVAREVSRLSGLPSSDGIVSDLTPEEQRLPRLDQTFELILLPILKQSFPICGVDILKTQAWSIFEAITAEPAPNAPRRSIDRLLSWRFLKGDVISLEATDQALAQELATAFEGDRIKPSEIPAWGKLWIAKRLGKLLALFVDAFDGISGINTLSSVDWVRNADGIVLLPKTLARVWTNLLGAMSITHVPDGPATPLFKVGLHAVMRTLLDIFDRDPAAYLPICLLNEEGQSTLSPAAIRLGVVMHLFRLAEEVLGERVLGTVQGESSAQQRAQDEDEAFGSPTVAGHLLKHILRSDLMAQMDDKTRERFMEFIGSLLRIGSAQNTRMLGHVANAMPWIFEHNERLQLDVWRTLALAWIDAVDLQPSDTAARTNYTGDLLVSLLSCPFRNENSDSVWYSNPADKDLTAWDSLLETTVLRFRAKRVGSNFGVLETLAAHLQDFAVVSDDRMANEARMTAPTTLHCLAVAASKVSFVPTEHYHASHFSINENYVPVDFLGYVSSALNASYPSAQPSAIALLISSIAGVFRALPADSVPDILEPLRTSLVKWMTDEAKVSTGDLVRQLDDLYIAVLGAITLAIENGSMPASSATMNNLIDIYAPRLSCAQSAAVPTAFQDFWRRSFQPVSGLEYSDDVAGFLQDVLAAVPGLIIVEGLYSDESQSAASERFPHAESVPTQIVDTPLEMSADLVTETQSHPYEEEADDVIDLSLDDAASPHPTEVEVPNVPIDYDADVSQTQQTQLETRKRKSEVLIDTSPSSADSPDVFGPRKQAKQSKSSRRHKRSKMARRSRESTSHVGDETVIPGTDIEDEEPTPSRPSAKQAHSNESMLGRFLRRVPTIGAFFTERVPASYEPASYEIEDTDVDEDEGTSRSEPISEIGNNTYDELVSHQDIEMEQSQATPSAAEGDAAPEVELEEGEGEARPSSSTPPVPATRKARAKQSTPSLEPTQTDSVPSSQHGSRRRRSRRVAVESPAEVRTTRSRKGVSVGPSAAGVAAAPKHLAADSTPEVEEAQPGSPKNDHQTEDSQRATRSSSRRKRASDSVDAMPAKRLRSTAPAPTAPSPPERSKDARVLRRERRQRAAKAASAEHRENDVEVPTVAREPEVEVLAEAIETEPVAEPEEVAEPADLEGDAEPTEAELDAEDMEREPVLVEEMQVEAPAVPEPGMESEIGQSPDLEEGDIEIEGMPAEAPVSAVVELPQEEPADHTAEVPCAFLDAPSVIEGAPVLPNASVDDTPDRSEAIPSAFMDAPTPVPAPKAAPAPVDNQDDILDEDEEEVERLVAQNRLLGALEEVVADEALAHLDLTGINAVLAYARRLQDAAMATLAAFARDGEAGRRRARIS</sequence>
<feature type="compositionally biased region" description="Low complexity" evidence="1">
    <location>
        <begin position="2383"/>
        <end position="2397"/>
    </location>
</feature>
<keyword evidence="3" id="KW-1185">Reference proteome</keyword>
<feature type="region of interest" description="Disordered" evidence="1">
    <location>
        <begin position="816"/>
        <end position="874"/>
    </location>
</feature>
<reference evidence="2 3" key="1">
    <citation type="submission" date="2015-03" db="EMBL/GenBank/DDBJ databases">
        <title>Genomics and transcriptomics of the oil-accumulating basidiomycete yeast T. oleaginosus allow insights into substrate utilization and the diverse evolutionary trajectories of mating systems in fungi.</title>
        <authorList>
            <consortium name="DOE Joint Genome Institute"/>
            <person name="Kourist R."/>
            <person name="Kracht O."/>
            <person name="Bracharz F."/>
            <person name="Lipzen A."/>
            <person name="Nolan M."/>
            <person name="Ohm R."/>
            <person name="Grigoriev I."/>
            <person name="Sun S."/>
            <person name="Heitman J."/>
            <person name="Bruck T."/>
            <person name="Nowrousian M."/>
        </authorList>
    </citation>
    <scope>NUCLEOTIDE SEQUENCE [LARGE SCALE GENOMIC DNA]</scope>
    <source>
        <strain evidence="2 3">IBC0246</strain>
    </source>
</reference>
<feature type="compositionally biased region" description="Low complexity" evidence="1">
    <location>
        <begin position="852"/>
        <end position="865"/>
    </location>
</feature>
<proteinExistence type="predicted"/>
<feature type="region of interest" description="Disordered" evidence="1">
    <location>
        <begin position="2109"/>
        <end position="2128"/>
    </location>
</feature>
<evidence type="ECO:0008006" key="4">
    <source>
        <dbReference type="Google" id="ProtNLM"/>
    </source>
</evidence>